<protein>
    <submittedName>
        <fullName evidence="1">Uncharacterized protein</fullName>
    </submittedName>
</protein>
<dbReference type="EMBL" id="SNRW01007676">
    <property type="protein sequence ID" value="KAA6380863.1"/>
    <property type="molecule type" value="Genomic_DNA"/>
</dbReference>
<accession>A0A5J4VEJ8</accession>
<name>A0A5J4VEJ8_9EUKA</name>
<sequence length="120" mass="13647">MELINIGYGRALTLSLCTAGGAELQGDFEIKDGLSYISIFLNEFYNGRNNYDDQPSFPPQPNLSKACVEQIEDEGGIEEVESQLTNKGKNFNIKIQAIKVKGRILNFFIDWSNSIPFWYW</sequence>
<dbReference type="AlphaFoldDB" id="A0A5J4VEJ8"/>
<gene>
    <name evidence="1" type="ORF">EZS28_023612</name>
</gene>
<evidence type="ECO:0000313" key="1">
    <source>
        <dbReference type="EMBL" id="KAA6380863.1"/>
    </source>
</evidence>
<proteinExistence type="predicted"/>
<reference evidence="1 2" key="1">
    <citation type="submission" date="2019-03" db="EMBL/GenBank/DDBJ databases">
        <title>Single cell metagenomics reveals metabolic interactions within the superorganism composed of flagellate Streblomastix strix and complex community of Bacteroidetes bacteria on its surface.</title>
        <authorList>
            <person name="Treitli S.C."/>
            <person name="Kolisko M."/>
            <person name="Husnik F."/>
            <person name="Keeling P."/>
            <person name="Hampl V."/>
        </authorList>
    </citation>
    <scope>NUCLEOTIDE SEQUENCE [LARGE SCALE GENOMIC DNA]</scope>
    <source>
        <strain evidence="1">ST1C</strain>
    </source>
</reference>
<evidence type="ECO:0000313" key="2">
    <source>
        <dbReference type="Proteomes" id="UP000324800"/>
    </source>
</evidence>
<organism evidence="1 2">
    <name type="scientific">Streblomastix strix</name>
    <dbReference type="NCBI Taxonomy" id="222440"/>
    <lineage>
        <taxon>Eukaryota</taxon>
        <taxon>Metamonada</taxon>
        <taxon>Preaxostyla</taxon>
        <taxon>Oxymonadida</taxon>
        <taxon>Streblomastigidae</taxon>
        <taxon>Streblomastix</taxon>
    </lineage>
</organism>
<comment type="caution">
    <text evidence="1">The sequence shown here is derived from an EMBL/GenBank/DDBJ whole genome shotgun (WGS) entry which is preliminary data.</text>
</comment>
<dbReference type="Proteomes" id="UP000324800">
    <property type="component" value="Unassembled WGS sequence"/>
</dbReference>